<protein>
    <recommendedName>
        <fullName evidence="1">F-box domain-containing protein</fullName>
    </recommendedName>
</protein>
<name>A0A433A2H7_9FUNG</name>
<feature type="domain" description="F-box" evidence="1">
    <location>
        <begin position="10"/>
        <end position="56"/>
    </location>
</feature>
<gene>
    <name evidence="2" type="ORF">BC936DRAFT_141289</name>
</gene>
<evidence type="ECO:0000313" key="2">
    <source>
        <dbReference type="EMBL" id="RUO96898.1"/>
    </source>
</evidence>
<dbReference type="Pfam" id="PF14299">
    <property type="entry name" value="PP2"/>
    <property type="match status" value="1"/>
</dbReference>
<sequence length="249" mass="28772">MTPFSRPSANCGLDNCPNEILVKILVLISPHDTFQAALAYRRIAELTRTDWLWQLKLLKDFPFKPSDNTQPSEKEKTYLSTYIRLSSPKVSFAGDKANVAELNDENWSRIPDESSPFGQVIRLKWVCWMAVDGEFRNVRAGQYEVVWRLKVVGRTHPTLFRTCFSYEVVKGNVFLEEQPGEDFWIGLKSDEWTEFKISQRMVVTDTDAGKTVKCHVRDVDSNYAKNGLWLDWVKMERVGWGVGDDKAFY</sequence>
<evidence type="ECO:0000313" key="3">
    <source>
        <dbReference type="Proteomes" id="UP000268093"/>
    </source>
</evidence>
<keyword evidence="3" id="KW-1185">Reference proteome</keyword>
<dbReference type="EMBL" id="RBNI01019193">
    <property type="protein sequence ID" value="RUO96898.1"/>
    <property type="molecule type" value="Genomic_DNA"/>
</dbReference>
<evidence type="ECO:0000259" key="1">
    <source>
        <dbReference type="PROSITE" id="PS50181"/>
    </source>
</evidence>
<dbReference type="PANTHER" id="PTHR31960:SF26">
    <property type="entry name" value="F-BOX DOMAIN CONTAINING PROTEIN"/>
    <property type="match status" value="1"/>
</dbReference>
<proteinExistence type="predicted"/>
<comment type="caution">
    <text evidence="2">The sequence shown here is derived from an EMBL/GenBank/DDBJ whole genome shotgun (WGS) entry which is preliminary data.</text>
</comment>
<organism evidence="2 3">
    <name type="scientific">Jimgerdemannia flammicorona</name>
    <dbReference type="NCBI Taxonomy" id="994334"/>
    <lineage>
        <taxon>Eukaryota</taxon>
        <taxon>Fungi</taxon>
        <taxon>Fungi incertae sedis</taxon>
        <taxon>Mucoromycota</taxon>
        <taxon>Mucoromycotina</taxon>
        <taxon>Endogonomycetes</taxon>
        <taxon>Endogonales</taxon>
        <taxon>Endogonaceae</taxon>
        <taxon>Jimgerdemannia</taxon>
    </lineage>
</organism>
<accession>A0A433A2H7</accession>
<dbReference type="Proteomes" id="UP000268093">
    <property type="component" value="Unassembled WGS sequence"/>
</dbReference>
<reference evidence="2 3" key="1">
    <citation type="journal article" date="2018" name="New Phytol.">
        <title>Phylogenomics of Endogonaceae and evolution of mycorrhizas within Mucoromycota.</title>
        <authorList>
            <person name="Chang Y."/>
            <person name="Desiro A."/>
            <person name="Na H."/>
            <person name="Sandor L."/>
            <person name="Lipzen A."/>
            <person name="Clum A."/>
            <person name="Barry K."/>
            <person name="Grigoriev I.V."/>
            <person name="Martin F.M."/>
            <person name="Stajich J.E."/>
            <person name="Smith M.E."/>
            <person name="Bonito G."/>
            <person name="Spatafora J.W."/>
        </authorList>
    </citation>
    <scope>NUCLEOTIDE SEQUENCE [LARGE SCALE GENOMIC DNA]</scope>
    <source>
        <strain evidence="2 3">GMNB39</strain>
    </source>
</reference>
<dbReference type="AlphaFoldDB" id="A0A433A2H7"/>
<dbReference type="PROSITE" id="PS50181">
    <property type="entry name" value="FBOX"/>
    <property type="match status" value="1"/>
</dbReference>
<dbReference type="PANTHER" id="PTHR31960">
    <property type="entry name" value="F-BOX PROTEIN PP2-A15"/>
    <property type="match status" value="1"/>
</dbReference>
<dbReference type="InterPro" id="IPR025886">
    <property type="entry name" value="PP2-like"/>
</dbReference>
<dbReference type="OrthoDB" id="9970274at2759"/>
<dbReference type="InterPro" id="IPR001810">
    <property type="entry name" value="F-box_dom"/>
</dbReference>
<dbReference type="InterPro" id="IPR036047">
    <property type="entry name" value="F-box-like_dom_sf"/>
</dbReference>
<dbReference type="SUPFAM" id="SSF81383">
    <property type="entry name" value="F-box domain"/>
    <property type="match status" value="1"/>
</dbReference>